<name>A0A2T6AQ81_9RHOB</name>
<keyword evidence="1" id="KW-0472">Membrane</keyword>
<keyword evidence="3" id="KW-1185">Reference proteome</keyword>
<dbReference type="InterPro" id="IPR009781">
    <property type="entry name" value="DUF1345"/>
</dbReference>
<dbReference type="Pfam" id="PF07077">
    <property type="entry name" value="DUF1345"/>
    <property type="match status" value="1"/>
</dbReference>
<keyword evidence="1" id="KW-1133">Transmembrane helix</keyword>
<evidence type="ECO:0000313" key="3">
    <source>
        <dbReference type="Proteomes" id="UP000244224"/>
    </source>
</evidence>
<comment type="caution">
    <text evidence="2">The sequence shown here is derived from an EMBL/GenBank/DDBJ whole genome shotgun (WGS) entry which is preliminary data.</text>
</comment>
<proteinExistence type="predicted"/>
<dbReference type="AlphaFoldDB" id="A0A2T6AQ81"/>
<reference evidence="2 3" key="1">
    <citation type="submission" date="2018-04" db="EMBL/GenBank/DDBJ databases">
        <title>Genomic Encyclopedia of Archaeal and Bacterial Type Strains, Phase II (KMG-II): from individual species to whole genera.</title>
        <authorList>
            <person name="Goeker M."/>
        </authorList>
    </citation>
    <scope>NUCLEOTIDE SEQUENCE [LARGE SCALE GENOMIC DNA]</scope>
    <source>
        <strain evidence="2 3">DSM 21823</strain>
    </source>
</reference>
<protein>
    <submittedName>
        <fullName evidence="2">Putative membrane protein</fullName>
    </submittedName>
</protein>
<accession>A0A2T6AQ81</accession>
<sequence length="199" mass="21015">MFARHRRFVLALMLGVALGGAGWLWGLSAARAVLLAADSAFLVYLGLVGLFLRGMSPEDLRRHSELSDEGVPLIAALALGSVGLSLGAIALAMNHGGPVEVALAVASVPLGWTVLHVLTAFHYAALWYDKGAKGLSFPGNQTPGPWDFLYFSFTVGMTAQVSDVIVERAALRRLVLAHGVVSFFYNTVILALAVNVAVG</sequence>
<feature type="transmembrane region" description="Helical" evidence="1">
    <location>
        <begin position="32"/>
        <end position="52"/>
    </location>
</feature>
<organism evidence="2 3">
    <name type="scientific">Gemmobacter caeni</name>
    <dbReference type="NCBI Taxonomy" id="589035"/>
    <lineage>
        <taxon>Bacteria</taxon>
        <taxon>Pseudomonadati</taxon>
        <taxon>Pseudomonadota</taxon>
        <taxon>Alphaproteobacteria</taxon>
        <taxon>Rhodobacterales</taxon>
        <taxon>Paracoccaceae</taxon>
        <taxon>Gemmobacter</taxon>
    </lineage>
</organism>
<feature type="transmembrane region" description="Helical" evidence="1">
    <location>
        <begin position="175"/>
        <end position="198"/>
    </location>
</feature>
<keyword evidence="1" id="KW-0812">Transmembrane</keyword>
<dbReference type="RefSeq" id="WP_108130424.1">
    <property type="nucleotide sequence ID" value="NZ_QBKP01000019.1"/>
</dbReference>
<evidence type="ECO:0000256" key="1">
    <source>
        <dbReference type="SAM" id="Phobius"/>
    </source>
</evidence>
<feature type="transmembrane region" description="Helical" evidence="1">
    <location>
        <begin position="73"/>
        <end position="95"/>
    </location>
</feature>
<feature type="transmembrane region" description="Helical" evidence="1">
    <location>
        <begin position="7"/>
        <end position="26"/>
    </location>
</feature>
<gene>
    <name evidence="2" type="ORF">C8N34_11947</name>
</gene>
<evidence type="ECO:0000313" key="2">
    <source>
        <dbReference type="EMBL" id="PTX45984.1"/>
    </source>
</evidence>
<feature type="transmembrane region" description="Helical" evidence="1">
    <location>
        <begin position="101"/>
        <end position="126"/>
    </location>
</feature>
<dbReference type="Proteomes" id="UP000244224">
    <property type="component" value="Unassembled WGS sequence"/>
</dbReference>
<dbReference type="OrthoDB" id="64737at2"/>
<dbReference type="EMBL" id="QBKP01000019">
    <property type="protein sequence ID" value="PTX45984.1"/>
    <property type="molecule type" value="Genomic_DNA"/>
</dbReference>